<dbReference type="GO" id="GO:0019899">
    <property type="term" value="F:enzyme binding"/>
    <property type="evidence" value="ECO:0007669"/>
    <property type="project" value="UniProtKB-ARBA"/>
</dbReference>
<dbReference type="PROSITE" id="PS50158">
    <property type="entry name" value="ZF_CCHC"/>
    <property type="match status" value="1"/>
</dbReference>
<dbReference type="SUPFAM" id="SSF57756">
    <property type="entry name" value="Retrovirus zinc finger-like domains"/>
    <property type="match status" value="1"/>
</dbReference>
<dbReference type="WBParaSite" id="HCON_00114340-00001">
    <property type="protein sequence ID" value="HCON_00114340-00001"/>
    <property type="gene ID" value="HCON_00114340"/>
</dbReference>
<feature type="domain" description="CCHC-type" evidence="3">
    <location>
        <begin position="231"/>
        <end position="245"/>
    </location>
</feature>
<evidence type="ECO:0000313" key="5">
    <source>
        <dbReference type="WBParaSite" id="HCON_00114340-00001"/>
    </source>
</evidence>
<protein>
    <submittedName>
        <fullName evidence="5">CCHC-type domain-containing protein</fullName>
    </submittedName>
</protein>
<dbReference type="GO" id="GO:0003676">
    <property type="term" value="F:nucleic acid binding"/>
    <property type="evidence" value="ECO:0007669"/>
    <property type="project" value="InterPro"/>
</dbReference>
<dbReference type="GO" id="GO:0005737">
    <property type="term" value="C:cytoplasm"/>
    <property type="evidence" value="ECO:0007669"/>
    <property type="project" value="UniProtKB-ARBA"/>
</dbReference>
<dbReference type="Proteomes" id="UP000025227">
    <property type="component" value="Unplaced"/>
</dbReference>
<evidence type="ECO:0000256" key="1">
    <source>
        <dbReference type="PROSITE-ProRule" id="PRU00047"/>
    </source>
</evidence>
<feature type="region of interest" description="Disordered" evidence="2">
    <location>
        <begin position="1"/>
        <end position="24"/>
    </location>
</feature>
<dbReference type="InterPro" id="IPR036875">
    <property type="entry name" value="Znf_CCHC_sf"/>
</dbReference>
<dbReference type="InterPro" id="IPR001878">
    <property type="entry name" value="Znf_CCHC"/>
</dbReference>
<proteinExistence type="predicted"/>
<accession>A0A7I4YMW7</accession>
<evidence type="ECO:0000256" key="2">
    <source>
        <dbReference type="SAM" id="MobiDB-lite"/>
    </source>
</evidence>
<dbReference type="OrthoDB" id="5872495at2759"/>
<dbReference type="Pfam" id="PF00098">
    <property type="entry name" value="zf-CCHC"/>
    <property type="match status" value="1"/>
</dbReference>
<organism evidence="4 5">
    <name type="scientific">Haemonchus contortus</name>
    <name type="common">Barber pole worm</name>
    <dbReference type="NCBI Taxonomy" id="6289"/>
    <lineage>
        <taxon>Eukaryota</taxon>
        <taxon>Metazoa</taxon>
        <taxon>Ecdysozoa</taxon>
        <taxon>Nematoda</taxon>
        <taxon>Chromadorea</taxon>
        <taxon>Rhabditida</taxon>
        <taxon>Rhabditina</taxon>
        <taxon>Rhabditomorpha</taxon>
        <taxon>Strongyloidea</taxon>
        <taxon>Trichostrongylidae</taxon>
        <taxon>Haemonchus</taxon>
    </lineage>
</organism>
<name>A0A7I4YMW7_HAECO</name>
<keyword evidence="4" id="KW-1185">Reference proteome</keyword>
<dbReference type="AlphaFoldDB" id="A0A7I4YMW7"/>
<evidence type="ECO:0000259" key="3">
    <source>
        <dbReference type="PROSITE" id="PS50158"/>
    </source>
</evidence>
<dbReference type="GO" id="GO:0008270">
    <property type="term" value="F:zinc ion binding"/>
    <property type="evidence" value="ECO:0007669"/>
    <property type="project" value="UniProtKB-KW"/>
</dbReference>
<keyword evidence="1" id="KW-0863">Zinc-finger</keyword>
<reference evidence="5" key="1">
    <citation type="submission" date="2020-12" db="UniProtKB">
        <authorList>
            <consortium name="WormBaseParasite"/>
        </authorList>
    </citation>
    <scope>IDENTIFICATION</scope>
    <source>
        <strain evidence="5">MHco3</strain>
    </source>
</reference>
<keyword evidence="1" id="KW-0862">Zinc</keyword>
<dbReference type="OMA" id="THAFKRE"/>
<dbReference type="Gene3D" id="4.10.60.10">
    <property type="entry name" value="Zinc finger, CCHC-type"/>
    <property type="match status" value="1"/>
</dbReference>
<keyword evidence="1" id="KW-0479">Metal-binding</keyword>
<evidence type="ECO:0000313" key="4">
    <source>
        <dbReference type="Proteomes" id="UP000025227"/>
    </source>
</evidence>
<dbReference type="SMART" id="SM00343">
    <property type="entry name" value="ZnF_C2HC"/>
    <property type="match status" value="1"/>
</dbReference>
<sequence>MSTSGGDIPANQDADDSAATVQAEEHAEELAETVIRLDPRDLNSIIQAVKAETPSTSQVPTATHAFKREGFARQFDFNNDIIRKLTPLQNFEGVSLVILEVIQDLTVRNETLKVADSYPQVFQFLDIKKKSEALKSMDSKLGEFMDIIRKDQESTRKRKQTSAMPFRGRETAWRPVSFATRTPNSYISNWSRAPTDRRPYSYSRRDLLPSRDSREYRNYYKEEENRRKTSCNLCGREGHWAKECPGSQ</sequence>